<sequence>GELDLGAFTYSYSGRFAPDDLYYVEKWKERFNHEEVKQLIAVGFQKNIKSNDEKYNEYSVEVIANFKLDIEVIIPLKKIEREKRSRSDRYLEEKSYYNNNDITENKINVVSIVDKLIPDPDLKE</sequence>
<proteinExistence type="predicted"/>
<name>A0ACA9SJA8_9GLOM</name>
<gene>
    <name evidence="1" type="ORF">RPERSI_LOCUS31273</name>
</gene>
<comment type="caution">
    <text evidence="1">The sequence shown here is derived from an EMBL/GenBank/DDBJ whole genome shotgun (WGS) entry which is preliminary data.</text>
</comment>
<keyword evidence="2" id="KW-1185">Reference proteome</keyword>
<reference evidence="1" key="1">
    <citation type="submission" date="2021-06" db="EMBL/GenBank/DDBJ databases">
        <authorList>
            <person name="Kallberg Y."/>
            <person name="Tangrot J."/>
            <person name="Rosling A."/>
        </authorList>
    </citation>
    <scope>NUCLEOTIDE SEQUENCE</scope>
    <source>
        <strain evidence="1">MA461A</strain>
    </source>
</reference>
<accession>A0ACA9SJA8</accession>
<feature type="non-terminal residue" evidence="1">
    <location>
        <position position="1"/>
    </location>
</feature>
<evidence type="ECO:0000313" key="1">
    <source>
        <dbReference type="EMBL" id="CAG8840037.1"/>
    </source>
</evidence>
<protein>
    <submittedName>
        <fullName evidence="1">2491_t:CDS:1</fullName>
    </submittedName>
</protein>
<feature type="non-terminal residue" evidence="1">
    <location>
        <position position="124"/>
    </location>
</feature>
<evidence type="ECO:0000313" key="2">
    <source>
        <dbReference type="Proteomes" id="UP000789920"/>
    </source>
</evidence>
<organism evidence="1 2">
    <name type="scientific">Racocetra persica</name>
    <dbReference type="NCBI Taxonomy" id="160502"/>
    <lineage>
        <taxon>Eukaryota</taxon>
        <taxon>Fungi</taxon>
        <taxon>Fungi incertae sedis</taxon>
        <taxon>Mucoromycota</taxon>
        <taxon>Glomeromycotina</taxon>
        <taxon>Glomeromycetes</taxon>
        <taxon>Diversisporales</taxon>
        <taxon>Gigasporaceae</taxon>
        <taxon>Racocetra</taxon>
    </lineage>
</organism>
<dbReference type="EMBL" id="CAJVQC010125538">
    <property type="protein sequence ID" value="CAG8840037.1"/>
    <property type="molecule type" value="Genomic_DNA"/>
</dbReference>
<dbReference type="Proteomes" id="UP000789920">
    <property type="component" value="Unassembled WGS sequence"/>
</dbReference>